<dbReference type="GO" id="GO:0046933">
    <property type="term" value="F:proton-transporting ATP synthase activity, rotational mechanism"/>
    <property type="evidence" value="ECO:0007669"/>
    <property type="project" value="UniProtKB-UniRule"/>
</dbReference>
<feature type="transmembrane region" description="Helical" evidence="11">
    <location>
        <begin position="116"/>
        <end position="134"/>
    </location>
</feature>
<evidence type="ECO:0000256" key="3">
    <source>
        <dbReference type="ARBA" id="ARBA00022448"/>
    </source>
</evidence>
<keyword evidence="5 11" id="KW-0812">Transmembrane</keyword>
<dbReference type="CDD" id="cd00310">
    <property type="entry name" value="ATP-synt_Fo_a_6"/>
    <property type="match status" value="1"/>
</dbReference>
<dbReference type="GO" id="GO:0005886">
    <property type="term" value="C:plasma membrane"/>
    <property type="evidence" value="ECO:0007669"/>
    <property type="project" value="UniProtKB-SubCell"/>
</dbReference>
<dbReference type="NCBIfam" id="TIGR01131">
    <property type="entry name" value="ATP_synt_6_or_A"/>
    <property type="match status" value="1"/>
</dbReference>
<comment type="subcellular location">
    <subcellularLocation>
        <location evidence="11 12">Cell membrane</location>
        <topology evidence="11 12">Multi-pass membrane protein</topology>
    </subcellularLocation>
    <subcellularLocation>
        <location evidence="1">Membrane</location>
        <topology evidence="1">Multi-pass membrane protein</topology>
    </subcellularLocation>
</comment>
<keyword evidence="9 11" id="KW-0472">Membrane</keyword>
<evidence type="ECO:0000256" key="5">
    <source>
        <dbReference type="ARBA" id="ARBA00022692"/>
    </source>
</evidence>
<comment type="caution">
    <text evidence="13">The sequence shown here is derived from an EMBL/GenBank/DDBJ whole genome shotgun (WGS) entry which is preliminary data.</text>
</comment>
<dbReference type="AlphaFoldDB" id="W7CWB9"/>
<comment type="function">
    <text evidence="11 12">Key component of the proton channel; it plays a direct role in the translocation of protons across the membrane.</text>
</comment>
<feature type="transmembrane region" description="Helical" evidence="11">
    <location>
        <begin position="77"/>
        <end position="96"/>
    </location>
</feature>
<dbReference type="GO" id="GO:0016787">
    <property type="term" value="F:hydrolase activity"/>
    <property type="evidence" value="ECO:0007669"/>
    <property type="project" value="UniProtKB-KW"/>
</dbReference>
<accession>W7CWB9</accession>
<evidence type="ECO:0000256" key="9">
    <source>
        <dbReference type="ARBA" id="ARBA00023136"/>
    </source>
</evidence>
<evidence type="ECO:0000256" key="4">
    <source>
        <dbReference type="ARBA" id="ARBA00022547"/>
    </source>
</evidence>
<evidence type="ECO:0000313" key="14">
    <source>
        <dbReference type="Proteomes" id="UP000019243"/>
    </source>
</evidence>
<dbReference type="SUPFAM" id="SSF81336">
    <property type="entry name" value="F1F0 ATP synthase subunit A"/>
    <property type="match status" value="1"/>
</dbReference>
<name>W7CWB9_9LIST</name>
<evidence type="ECO:0000256" key="11">
    <source>
        <dbReference type="HAMAP-Rule" id="MF_01393"/>
    </source>
</evidence>
<gene>
    <name evidence="11" type="primary">atpB</name>
    <name evidence="13" type="ORF">BCAMP_06420</name>
</gene>
<evidence type="ECO:0000256" key="10">
    <source>
        <dbReference type="ARBA" id="ARBA00023310"/>
    </source>
</evidence>
<protein>
    <recommendedName>
        <fullName evidence="11 12">ATP synthase subunit a</fullName>
    </recommendedName>
    <alternativeName>
        <fullName evidence="11">ATP synthase F0 sector subunit a</fullName>
    </alternativeName>
    <alternativeName>
        <fullName evidence="11">F-ATPase subunit 6</fullName>
    </alternativeName>
</protein>
<dbReference type="STRING" id="1265861.BCAMP_06420"/>
<dbReference type="PANTHER" id="PTHR42823">
    <property type="entry name" value="ATP SYNTHASE SUBUNIT A, CHLOROPLASTIC"/>
    <property type="match status" value="1"/>
</dbReference>
<evidence type="ECO:0000256" key="2">
    <source>
        <dbReference type="ARBA" id="ARBA00006810"/>
    </source>
</evidence>
<dbReference type="InterPro" id="IPR035908">
    <property type="entry name" value="F0_ATP_A_sf"/>
</dbReference>
<dbReference type="Pfam" id="PF00119">
    <property type="entry name" value="ATP-synt_A"/>
    <property type="match status" value="1"/>
</dbReference>
<dbReference type="GO" id="GO:0042777">
    <property type="term" value="P:proton motive force-driven plasma membrane ATP synthesis"/>
    <property type="evidence" value="ECO:0007669"/>
    <property type="project" value="TreeGrafter"/>
</dbReference>
<keyword evidence="7 11" id="KW-1133">Transmembrane helix</keyword>
<keyword evidence="13" id="KW-0378">Hydrolase</keyword>
<evidence type="ECO:0000256" key="6">
    <source>
        <dbReference type="ARBA" id="ARBA00022781"/>
    </source>
</evidence>
<sequence length="240" mass="27101">MEHEQPIYWLGDTGIGFNLANILPMAATFIIVLLIAILCTRNLKLKPTGKQNFIEWIMDFVKNIIKSNMDWTTGGRFHVLGITLLLYVFVANMLGLFVNITIDGTQWWKSPTADPLITLTLAVMVVGLTHLYGVKHHGMGKYLKNTYATPYVFLLPFKLVEEFSNTLTLGLRLYGNIYAGEVLLTLIATQLSHMNTGVYILSYIPSVVWQGFSVFIGSIQAFIFTMLTMVYMAHKVNDEH</sequence>
<feature type="transmembrane region" description="Helical" evidence="11">
    <location>
        <begin position="212"/>
        <end position="233"/>
    </location>
</feature>
<keyword evidence="6 11" id="KW-0375">Hydrogen ion transport</keyword>
<dbReference type="Proteomes" id="UP000019243">
    <property type="component" value="Unassembled WGS sequence"/>
</dbReference>
<dbReference type="EMBL" id="AODH01000022">
    <property type="protein sequence ID" value="EUJ40056.1"/>
    <property type="molecule type" value="Genomic_DNA"/>
</dbReference>
<feature type="transmembrane region" description="Helical" evidence="11">
    <location>
        <begin position="20"/>
        <end position="40"/>
    </location>
</feature>
<dbReference type="InterPro" id="IPR045082">
    <property type="entry name" value="ATP_syn_F0_a_bact/chloroplast"/>
</dbReference>
<keyword evidence="10 11" id="KW-0066">ATP synthesis</keyword>
<dbReference type="RefSeq" id="WP_035314411.1">
    <property type="nucleotide sequence ID" value="NZ_AODH01000022.1"/>
</dbReference>
<evidence type="ECO:0000256" key="7">
    <source>
        <dbReference type="ARBA" id="ARBA00022989"/>
    </source>
</evidence>
<evidence type="ECO:0000256" key="8">
    <source>
        <dbReference type="ARBA" id="ARBA00023065"/>
    </source>
</evidence>
<dbReference type="PROSITE" id="PS00449">
    <property type="entry name" value="ATPASE_A"/>
    <property type="match status" value="1"/>
</dbReference>
<dbReference type="PRINTS" id="PR00123">
    <property type="entry name" value="ATPASEA"/>
</dbReference>
<dbReference type="NCBIfam" id="NF004479">
    <property type="entry name" value="PRK05815.1-4"/>
    <property type="match status" value="1"/>
</dbReference>
<evidence type="ECO:0000313" key="13">
    <source>
        <dbReference type="EMBL" id="EUJ40056.1"/>
    </source>
</evidence>
<keyword evidence="14" id="KW-1185">Reference proteome</keyword>
<dbReference type="GO" id="GO:0045259">
    <property type="term" value="C:proton-transporting ATP synthase complex"/>
    <property type="evidence" value="ECO:0007669"/>
    <property type="project" value="UniProtKB-KW"/>
</dbReference>
<dbReference type="Gene3D" id="1.20.120.220">
    <property type="entry name" value="ATP synthase, F0 complex, subunit A"/>
    <property type="match status" value="1"/>
</dbReference>
<organism evidence="13 14">
    <name type="scientific">Brochothrix campestris FSL F6-1037</name>
    <dbReference type="NCBI Taxonomy" id="1265861"/>
    <lineage>
        <taxon>Bacteria</taxon>
        <taxon>Bacillati</taxon>
        <taxon>Bacillota</taxon>
        <taxon>Bacilli</taxon>
        <taxon>Bacillales</taxon>
        <taxon>Listeriaceae</taxon>
        <taxon>Brochothrix</taxon>
    </lineage>
</organism>
<proteinExistence type="inferred from homology"/>
<reference evidence="13 14" key="1">
    <citation type="submission" date="2012-12" db="EMBL/GenBank/DDBJ databases">
        <title>Novel taxa of Listeriaceae from agricultural environments in the United States.</title>
        <authorList>
            <person name="den Bakker H.C."/>
            <person name="Allred A."/>
            <person name="Warchocki S."/>
            <person name="Wright E.M."/>
            <person name="Burrell A."/>
            <person name="Nightingale K.K."/>
            <person name="Kephart D."/>
            <person name="Wiedmann M."/>
        </authorList>
    </citation>
    <scope>NUCLEOTIDE SEQUENCE [LARGE SCALE GENOMIC DNA]</scope>
    <source>
        <strain evidence="13 14">FSL F6-1037</strain>
    </source>
</reference>
<evidence type="ECO:0000256" key="12">
    <source>
        <dbReference type="RuleBase" id="RU000483"/>
    </source>
</evidence>
<keyword evidence="8 11" id="KW-0406">Ion transport</keyword>
<dbReference type="PATRIC" id="fig|1265861.3.peg.1271"/>
<keyword evidence="3 11" id="KW-0813">Transport</keyword>
<evidence type="ECO:0000256" key="1">
    <source>
        <dbReference type="ARBA" id="ARBA00004141"/>
    </source>
</evidence>
<dbReference type="OrthoDB" id="9789241at2"/>
<dbReference type="InterPro" id="IPR023011">
    <property type="entry name" value="ATP_synth_F0_asu_AS"/>
</dbReference>
<dbReference type="InterPro" id="IPR000568">
    <property type="entry name" value="ATP_synth_F0_asu"/>
</dbReference>
<dbReference type="PANTHER" id="PTHR42823:SF3">
    <property type="entry name" value="ATP SYNTHASE SUBUNIT A, CHLOROPLASTIC"/>
    <property type="match status" value="1"/>
</dbReference>
<comment type="similarity">
    <text evidence="2 11 12">Belongs to the ATPase A chain family.</text>
</comment>
<dbReference type="HAMAP" id="MF_01393">
    <property type="entry name" value="ATP_synth_a_bact"/>
    <property type="match status" value="1"/>
</dbReference>
<keyword evidence="11" id="KW-1003">Cell membrane</keyword>
<keyword evidence="4 11" id="KW-0138">CF(0)</keyword>